<protein>
    <submittedName>
        <fullName evidence="2">Uncharacterized protein</fullName>
    </submittedName>
</protein>
<name>A0A9D9IVR5_9BACT</name>
<organism evidence="2 3">
    <name type="scientific">Candidatus Cryptobacteroides excrementipullorum</name>
    <dbReference type="NCBI Taxonomy" id="2840761"/>
    <lineage>
        <taxon>Bacteria</taxon>
        <taxon>Pseudomonadati</taxon>
        <taxon>Bacteroidota</taxon>
        <taxon>Bacteroidia</taxon>
        <taxon>Bacteroidales</taxon>
        <taxon>Candidatus Cryptobacteroides</taxon>
    </lineage>
</organism>
<evidence type="ECO:0000313" key="3">
    <source>
        <dbReference type="Proteomes" id="UP000823771"/>
    </source>
</evidence>
<sequence length="89" mass="9997">MKQLLKILFILLVAVSLKPAAYHVAEPSDIVVVNTLDNGGVPVDDSMRAREQKVRIFPQYANQRQHYAADSRQTALLDRFSPAFRMPSA</sequence>
<dbReference type="Proteomes" id="UP000823771">
    <property type="component" value="Unassembled WGS sequence"/>
</dbReference>
<evidence type="ECO:0000256" key="1">
    <source>
        <dbReference type="SAM" id="SignalP"/>
    </source>
</evidence>
<feature type="signal peptide" evidence="1">
    <location>
        <begin position="1"/>
        <end position="25"/>
    </location>
</feature>
<accession>A0A9D9IVR5</accession>
<reference evidence="2" key="2">
    <citation type="journal article" date="2021" name="PeerJ">
        <title>Extensive microbial diversity within the chicken gut microbiome revealed by metagenomics and culture.</title>
        <authorList>
            <person name="Gilroy R."/>
            <person name="Ravi A."/>
            <person name="Getino M."/>
            <person name="Pursley I."/>
            <person name="Horton D.L."/>
            <person name="Alikhan N.F."/>
            <person name="Baker D."/>
            <person name="Gharbi K."/>
            <person name="Hall N."/>
            <person name="Watson M."/>
            <person name="Adriaenssens E.M."/>
            <person name="Foster-Nyarko E."/>
            <person name="Jarju S."/>
            <person name="Secka A."/>
            <person name="Antonio M."/>
            <person name="Oren A."/>
            <person name="Chaudhuri R.R."/>
            <person name="La Ragione R."/>
            <person name="Hildebrand F."/>
            <person name="Pallen M.J."/>
        </authorList>
    </citation>
    <scope>NUCLEOTIDE SEQUENCE</scope>
    <source>
        <strain evidence="2">2478</strain>
    </source>
</reference>
<feature type="chain" id="PRO_5039117438" evidence="1">
    <location>
        <begin position="26"/>
        <end position="89"/>
    </location>
</feature>
<evidence type="ECO:0000313" key="2">
    <source>
        <dbReference type="EMBL" id="MBO8479265.1"/>
    </source>
</evidence>
<proteinExistence type="predicted"/>
<gene>
    <name evidence="2" type="ORF">IAB80_10325</name>
</gene>
<comment type="caution">
    <text evidence="2">The sequence shown here is derived from an EMBL/GenBank/DDBJ whole genome shotgun (WGS) entry which is preliminary data.</text>
</comment>
<keyword evidence="1" id="KW-0732">Signal</keyword>
<dbReference type="AlphaFoldDB" id="A0A9D9IVR5"/>
<reference evidence="2" key="1">
    <citation type="submission" date="2020-10" db="EMBL/GenBank/DDBJ databases">
        <authorList>
            <person name="Gilroy R."/>
        </authorList>
    </citation>
    <scope>NUCLEOTIDE SEQUENCE</scope>
    <source>
        <strain evidence="2">2478</strain>
    </source>
</reference>
<dbReference type="EMBL" id="JADILZ010000101">
    <property type="protein sequence ID" value="MBO8479265.1"/>
    <property type="molecule type" value="Genomic_DNA"/>
</dbReference>